<dbReference type="Pfam" id="PF09822">
    <property type="entry name" value="ABC_transp_aux"/>
    <property type="match status" value="1"/>
</dbReference>
<dbReference type="RefSeq" id="WP_124316329.1">
    <property type="nucleotide sequence ID" value="NZ_AP028155.1"/>
</dbReference>
<evidence type="ECO:0000313" key="3">
    <source>
        <dbReference type="EMBL" id="MBB4024882.1"/>
    </source>
</evidence>
<dbReference type="Proteomes" id="UP000546007">
    <property type="component" value="Unassembled WGS sequence"/>
</dbReference>
<keyword evidence="1" id="KW-1133">Transmembrane helix</keyword>
<dbReference type="GeneID" id="93101098"/>
<reference evidence="3 4" key="1">
    <citation type="submission" date="2020-08" db="EMBL/GenBank/DDBJ databases">
        <title>Genomic Encyclopedia of Type Strains, Phase IV (KMG-IV): sequencing the most valuable type-strain genomes for metagenomic binning, comparative biology and taxonomic classification.</title>
        <authorList>
            <person name="Goeker M."/>
        </authorList>
    </citation>
    <scope>NUCLEOTIDE SEQUENCE [LARGE SCALE GENOMIC DNA]</scope>
    <source>
        <strain evidence="3 4">DSM 105721</strain>
    </source>
</reference>
<dbReference type="PANTHER" id="PTHR37305:SF1">
    <property type="entry name" value="MEMBRANE PROTEIN"/>
    <property type="match status" value="1"/>
</dbReference>
<feature type="transmembrane region" description="Helical" evidence="1">
    <location>
        <begin position="262"/>
        <end position="279"/>
    </location>
</feature>
<feature type="transmembrane region" description="Helical" evidence="1">
    <location>
        <begin position="68"/>
        <end position="89"/>
    </location>
</feature>
<feature type="transmembrane region" description="Helical" evidence="1">
    <location>
        <begin position="116"/>
        <end position="140"/>
    </location>
</feature>
<dbReference type="OrthoDB" id="1020756at2"/>
<feature type="domain" description="ABC-type uncharacterised transport system" evidence="2">
    <location>
        <begin position="453"/>
        <end position="552"/>
    </location>
</feature>
<evidence type="ECO:0000313" key="4">
    <source>
        <dbReference type="Proteomes" id="UP000546007"/>
    </source>
</evidence>
<feature type="transmembrane region" description="Helical" evidence="1">
    <location>
        <begin position="20"/>
        <end position="40"/>
    </location>
</feature>
<dbReference type="Pfam" id="PF12679">
    <property type="entry name" value="ABC2_membrane_2"/>
    <property type="match status" value="1"/>
</dbReference>
<keyword evidence="1" id="KW-0472">Membrane</keyword>
<dbReference type="AlphaFoldDB" id="A0A7W6HTW7"/>
<keyword evidence="4" id="KW-1185">Reference proteome</keyword>
<dbReference type="PANTHER" id="PTHR37305">
    <property type="entry name" value="INTEGRAL MEMBRANE PROTEIN-RELATED"/>
    <property type="match status" value="1"/>
</dbReference>
<keyword evidence="1" id="KW-0812">Transmembrane</keyword>
<evidence type="ECO:0000256" key="1">
    <source>
        <dbReference type="SAM" id="Phobius"/>
    </source>
</evidence>
<feature type="transmembrane region" description="Helical" evidence="1">
    <location>
        <begin position="746"/>
        <end position="764"/>
    </location>
</feature>
<name>A0A7W6HTW7_9BACT</name>
<comment type="caution">
    <text evidence="3">The sequence shown here is derived from an EMBL/GenBank/DDBJ whole genome shotgun (WGS) entry which is preliminary data.</text>
</comment>
<dbReference type="InterPro" id="IPR019196">
    <property type="entry name" value="ABC_transp_unknown"/>
</dbReference>
<feature type="transmembrane region" description="Helical" evidence="1">
    <location>
        <begin position="176"/>
        <end position="194"/>
    </location>
</feature>
<dbReference type="GO" id="GO:0140359">
    <property type="term" value="F:ABC-type transporter activity"/>
    <property type="evidence" value="ECO:0007669"/>
    <property type="project" value="InterPro"/>
</dbReference>
<proteinExistence type="predicted"/>
<dbReference type="EMBL" id="JACIES010000001">
    <property type="protein sequence ID" value="MBB4024882.1"/>
    <property type="molecule type" value="Genomic_DNA"/>
</dbReference>
<protein>
    <submittedName>
        <fullName evidence="3">ABC-2 type transport system permease protein</fullName>
    </submittedName>
</protein>
<accession>A0A7W6HTW7</accession>
<gene>
    <name evidence="3" type="ORF">GGR14_000643</name>
</gene>
<sequence>MRAIYKIARLELSNLFYSPVAWLLIVILVFMMGSMFTKFFEGVAQYKELDGDAMFYAMSEQIFYGDEGIWKTVKLMLFFIMPLLTMGMISQEFNRGSIKLLFSSPISSRQIILGKYLGMMLYGLTIMGVLMFYVLIAWGLVDSFEWQAVLTGLLGLFLLLGFYAALGLFMSTLTTYQIVAALGMLVMLAFLGVISEVGQEYAFVREVTYWLAIGNRTNNFIKGLIGSEDVLYFVILSCMFLEFAILKMQLKRERCSFLNKTVRYLGVFMIAMLLGYFTSRPVLKFYHDSTFNKINTLTQASQDIVSKLDGGLTITTYVNLMDMNYSINHKRITRDMARYERFVRFKPEMKLKYVFYYYMDTTSRAFNYYFRGKTWKDAVEDQAKLRNARLGRFLTIDEVQKEIDLSDEGYRFVSLIERENGEKTFLRTFYDSRKLPSEIEISAALKRVAMKLPRVGFVSDHGARSVSGDRNRDYSYMMAEKTNRQALINQGFDIEKVYLGRNERGLDSLDVLVVAEPLEPFSEVELDALKRYIESGRNLIVAGKPKTDMYLQPVMDMLGVHFEEGILVQHPKDDYPVNLLSCRATLEAGKISRFFKRSCEIDDNFTMPGAAALKVVENKGFKTIPVLISRDSACWNERQTIDFVNEVPCLDPCMGEQVGVKTIMLALNRECHGRDQRIIVVGDADCFSMGELSALRRNLPSSNRVLIDAMFDWLSYEELPVNTVRPGKIDNNFTLSYEAASAMTIALKWILPALILAFGVVVLIRRKGK</sequence>
<organism evidence="3 4">
    <name type="scientific">Butyricimonas faecihominis</name>
    <dbReference type="NCBI Taxonomy" id="1472416"/>
    <lineage>
        <taxon>Bacteria</taxon>
        <taxon>Pseudomonadati</taxon>
        <taxon>Bacteroidota</taxon>
        <taxon>Bacteroidia</taxon>
        <taxon>Bacteroidales</taxon>
        <taxon>Odoribacteraceae</taxon>
        <taxon>Butyricimonas</taxon>
    </lineage>
</organism>
<dbReference type="GO" id="GO:0005886">
    <property type="term" value="C:plasma membrane"/>
    <property type="evidence" value="ECO:0007669"/>
    <property type="project" value="UniProtKB-SubCell"/>
</dbReference>
<feature type="transmembrane region" description="Helical" evidence="1">
    <location>
        <begin position="230"/>
        <end position="250"/>
    </location>
</feature>
<evidence type="ECO:0000259" key="2">
    <source>
        <dbReference type="Pfam" id="PF09822"/>
    </source>
</evidence>
<feature type="transmembrane region" description="Helical" evidence="1">
    <location>
        <begin position="146"/>
        <end position="169"/>
    </location>
</feature>